<dbReference type="HOGENOM" id="CLU_2550438_0_0_2"/>
<gene>
    <name evidence="2" type="ordered locus">M164_0853</name>
</gene>
<dbReference type="Gene3D" id="1.50.10.10">
    <property type="match status" value="1"/>
</dbReference>
<dbReference type="GO" id="GO:0000272">
    <property type="term" value="P:polysaccharide catabolic process"/>
    <property type="evidence" value="ECO:0007669"/>
    <property type="project" value="TreeGrafter"/>
</dbReference>
<evidence type="ECO:0000313" key="2">
    <source>
        <dbReference type="EMBL" id="ACR41466.1"/>
    </source>
</evidence>
<dbReference type="Proteomes" id="UP000001479">
    <property type="component" value="Chromosome"/>
</dbReference>
<dbReference type="KEGG" id="sid:M164_0853"/>
<dbReference type="AlphaFoldDB" id="C4KFV2"/>
<name>C4KFV2_SACI6</name>
<evidence type="ECO:0000313" key="3">
    <source>
        <dbReference type="Proteomes" id="UP000001479"/>
    </source>
</evidence>
<dbReference type="EMBL" id="CP001402">
    <property type="protein sequence ID" value="ACR41466.1"/>
    <property type="molecule type" value="Genomic_DNA"/>
</dbReference>
<dbReference type="GO" id="GO:0052757">
    <property type="term" value="F:chondroitin hydrolase activity"/>
    <property type="evidence" value="ECO:0007669"/>
    <property type="project" value="TreeGrafter"/>
</dbReference>
<sequence>MRLDNEGRVVKRSSRMGLNESSICARGQAWDMLNYTLVFFYDMEFLSVARLTSEWWIKNVPKDYIAYWDFNNKIIKILQLLQ</sequence>
<dbReference type="PANTHER" id="PTHR36845">
    <property type="entry name" value="HYDROLASE, PUTATIVE (AFU_ORTHOLOGUE AFUA_7G05090)-RELATED"/>
    <property type="match status" value="1"/>
</dbReference>
<evidence type="ECO:0000256" key="1">
    <source>
        <dbReference type="ARBA" id="ARBA00022801"/>
    </source>
</evidence>
<keyword evidence="1" id="KW-0378">Hydrolase</keyword>
<dbReference type="InterPro" id="IPR012341">
    <property type="entry name" value="6hp_glycosidase-like_sf"/>
</dbReference>
<proteinExistence type="predicted"/>
<organism evidence="2 3">
    <name type="scientific">Saccharolobus islandicus (strain M.16.4 / Kamchatka #3)</name>
    <name type="common">Sulfolobus islandicus</name>
    <dbReference type="NCBI Taxonomy" id="426118"/>
    <lineage>
        <taxon>Archaea</taxon>
        <taxon>Thermoproteota</taxon>
        <taxon>Thermoprotei</taxon>
        <taxon>Sulfolobales</taxon>
        <taxon>Sulfolobaceae</taxon>
        <taxon>Saccharolobus</taxon>
    </lineage>
</organism>
<dbReference type="PANTHER" id="PTHR36845:SF1">
    <property type="entry name" value="HYDROLASE, PUTATIVE (AFU_ORTHOLOGUE AFUA_7G05090)-RELATED"/>
    <property type="match status" value="1"/>
</dbReference>
<reference evidence="2 3" key="1">
    <citation type="journal article" date="2009" name="Proc. Natl. Acad. Sci. U.S.A.">
        <title>Biogeography of the Sulfolobus islandicus pan-genome.</title>
        <authorList>
            <person name="Reno M.L."/>
            <person name="Held N.L."/>
            <person name="Fields C.J."/>
            <person name="Burke P.V."/>
            <person name="Whitaker R.J."/>
        </authorList>
    </citation>
    <scope>NUCLEOTIDE SEQUENCE [LARGE SCALE GENOMIC DNA]</scope>
    <source>
        <strain evidence="3">M.16.4 / Kamchatka #3</strain>
    </source>
</reference>
<dbReference type="InterPro" id="IPR052369">
    <property type="entry name" value="UG_Glycosaminoglycan_Hydrolase"/>
</dbReference>
<accession>C4KFV2</accession>
<protein>
    <submittedName>
        <fullName evidence="2">Uncharacterized protein</fullName>
    </submittedName>
</protein>